<name>A0ABN9XZI5_9DINO</name>
<evidence type="ECO:0000313" key="3">
    <source>
        <dbReference type="Proteomes" id="UP001189429"/>
    </source>
</evidence>
<evidence type="ECO:0000313" key="2">
    <source>
        <dbReference type="EMBL" id="CAK0905564.1"/>
    </source>
</evidence>
<feature type="compositionally biased region" description="Gly residues" evidence="1">
    <location>
        <begin position="49"/>
        <end position="110"/>
    </location>
</feature>
<keyword evidence="3" id="KW-1185">Reference proteome</keyword>
<feature type="region of interest" description="Disordered" evidence="1">
    <location>
        <begin position="38"/>
        <end position="116"/>
    </location>
</feature>
<proteinExistence type="predicted"/>
<sequence>MGPKAEPGFVVCTGCRYRWNFRKNAECWQCGIGLELAPSKPSPRVGVWADGGGGGSPPAHRGGGGGGSPRDGAKGGKGGKGRGAASRGGGGGAASRGGGVGGAGGRGGGAFPKAPWSALPESELDALLACGDPAIAARLQ</sequence>
<dbReference type="EMBL" id="CAUYUJ010021582">
    <property type="protein sequence ID" value="CAK0905564.1"/>
    <property type="molecule type" value="Genomic_DNA"/>
</dbReference>
<feature type="non-terminal residue" evidence="2">
    <location>
        <position position="140"/>
    </location>
</feature>
<gene>
    <name evidence="2" type="ORF">PCOR1329_LOCUS81245</name>
</gene>
<reference evidence="2" key="1">
    <citation type="submission" date="2023-10" db="EMBL/GenBank/DDBJ databases">
        <authorList>
            <person name="Chen Y."/>
            <person name="Shah S."/>
            <person name="Dougan E. K."/>
            <person name="Thang M."/>
            <person name="Chan C."/>
        </authorList>
    </citation>
    <scope>NUCLEOTIDE SEQUENCE [LARGE SCALE GENOMIC DNA]</scope>
</reference>
<accession>A0ABN9XZI5</accession>
<dbReference type="Proteomes" id="UP001189429">
    <property type="component" value="Unassembled WGS sequence"/>
</dbReference>
<comment type="caution">
    <text evidence="2">The sequence shown here is derived from an EMBL/GenBank/DDBJ whole genome shotgun (WGS) entry which is preliminary data.</text>
</comment>
<evidence type="ECO:0000256" key="1">
    <source>
        <dbReference type="SAM" id="MobiDB-lite"/>
    </source>
</evidence>
<evidence type="ECO:0008006" key="4">
    <source>
        <dbReference type="Google" id="ProtNLM"/>
    </source>
</evidence>
<organism evidence="2 3">
    <name type="scientific">Prorocentrum cordatum</name>
    <dbReference type="NCBI Taxonomy" id="2364126"/>
    <lineage>
        <taxon>Eukaryota</taxon>
        <taxon>Sar</taxon>
        <taxon>Alveolata</taxon>
        <taxon>Dinophyceae</taxon>
        <taxon>Prorocentrales</taxon>
        <taxon>Prorocentraceae</taxon>
        <taxon>Prorocentrum</taxon>
    </lineage>
</organism>
<protein>
    <recommendedName>
        <fullName evidence="4">RanBP2-type domain-containing protein</fullName>
    </recommendedName>
</protein>